<reference evidence="10" key="1">
    <citation type="submission" date="2014-02" db="EMBL/GenBank/DDBJ databases">
        <authorList>
            <person name="Genoscope - CEA"/>
        </authorList>
    </citation>
    <scope>NUCLEOTIDE SEQUENCE</scope>
    <source>
        <strain evidence="10">LS3</strain>
    </source>
</reference>
<feature type="transmembrane region" description="Helical" evidence="8">
    <location>
        <begin position="323"/>
        <end position="341"/>
    </location>
</feature>
<dbReference type="GO" id="GO:0012505">
    <property type="term" value="C:endomembrane system"/>
    <property type="evidence" value="ECO:0007669"/>
    <property type="project" value="UniProtKB-SubCell"/>
</dbReference>
<name>A0A060T0Y5_BLAAD</name>
<reference evidence="10" key="2">
    <citation type="submission" date="2014-06" db="EMBL/GenBank/DDBJ databases">
        <title>The complete genome of Blastobotrys (Arxula) adeninivorans LS3 - a yeast of biotechnological interest.</title>
        <authorList>
            <person name="Kunze G."/>
            <person name="Gaillardin C."/>
            <person name="Czernicka M."/>
            <person name="Durrens P."/>
            <person name="Martin T."/>
            <person name="Boer E."/>
            <person name="Gabaldon T."/>
            <person name="Cruz J."/>
            <person name="Talla E."/>
            <person name="Marck C."/>
            <person name="Goffeau A."/>
            <person name="Barbe V."/>
            <person name="Baret P."/>
            <person name="Baronian K."/>
            <person name="Beier S."/>
            <person name="Bleykasten C."/>
            <person name="Bode R."/>
            <person name="Casaregola S."/>
            <person name="Despons L."/>
            <person name="Fairhead C."/>
            <person name="Giersberg M."/>
            <person name="Gierski P."/>
            <person name="Hahnel U."/>
            <person name="Hartmann A."/>
            <person name="Jankowska D."/>
            <person name="Jubin C."/>
            <person name="Jung P."/>
            <person name="Lafontaine I."/>
            <person name="Leh-Louis V."/>
            <person name="Lemaire M."/>
            <person name="Marcet-Houben M."/>
            <person name="Mascher M."/>
            <person name="Morel G."/>
            <person name="Richard G.-F."/>
            <person name="Riechen J."/>
            <person name="Sacerdot C."/>
            <person name="Sarkar A."/>
            <person name="Savel G."/>
            <person name="Schacherer J."/>
            <person name="Sherman D."/>
            <person name="Straub M.-L."/>
            <person name="Stein N."/>
            <person name="Thierry A."/>
            <person name="Trautwein-Schult A."/>
            <person name="Westhof E."/>
            <person name="Worch S."/>
            <person name="Dujon B."/>
            <person name="Souciet J.-L."/>
            <person name="Wincker P."/>
            <person name="Scholz U."/>
            <person name="Neuveglise N."/>
        </authorList>
    </citation>
    <scope>NUCLEOTIDE SEQUENCE</scope>
    <source>
        <strain evidence="10">LS3</strain>
    </source>
</reference>
<protein>
    <submittedName>
        <fullName evidence="10">ARAD1C16346p</fullName>
    </submittedName>
</protein>
<evidence type="ECO:0000256" key="6">
    <source>
        <dbReference type="ARBA" id="ARBA00023136"/>
    </source>
</evidence>
<proteinExistence type="inferred from homology"/>
<comment type="subcellular location">
    <subcellularLocation>
        <location evidence="1">Endomembrane system</location>
        <topology evidence="1">Multi-pass membrane protein</topology>
    </subcellularLocation>
</comment>
<dbReference type="InterPro" id="IPR036259">
    <property type="entry name" value="MFS_trans_sf"/>
</dbReference>
<dbReference type="InterPro" id="IPR020846">
    <property type="entry name" value="MFS_dom"/>
</dbReference>
<gene>
    <name evidence="10" type="ORF">GNLVRS02_ARAD1C16346g</name>
</gene>
<feature type="transmembrane region" description="Helical" evidence="8">
    <location>
        <begin position="76"/>
        <end position="100"/>
    </location>
</feature>
<accession>A0A060T0Y5</accession>
<keyword evidence="3" id="KW-0813">Transport</keyword>
<evidence type="ECO:0000256" key="5">
    <source>
        <dbReference type="ARBA" id="ARBA00022989"/>
    </source>
</evidence>
<dbReference type="PANTHER" id="PTHR23514">
    <property type="entry name" value="BYPASS OF STOP CODON PROTEIN 6"/>
    <property type="match status" value="1"/>
</dbReference>
<feature type="transmembrane region" description="Helical" evidence="8">
    <location>
        <begin position="281"/>
        <end position="303"/>
    </location>
</feature>
<feature type="transmembrane region" description="Helical" evidence="8">
    <location>
        <begin position="198"/>
        <end position="219"/>
    </location>
</feature>
<feature type="region of interest" description="Disordered" evidence="7">
    <location>
        <begin position="1"/>
        <end position="64"/>
    </location>
</feature>
<evidence type="ECO:0000256" key="7">
    <source>
        <dbReference type="SAM" id="MobiDB-lite"/>
    </source>
</evidence>
<dbReference type="InterPro" id="IPR011701">
    <property type="entry name" value="MFS"/>
</dbReference>
<feature type="transmembrane region" description="Helical" evidence="8">
    <location>
        <begin position="162"/>
        <end position="186"/>
    </location>
</feature>
<feature type="transmembrane region" description="Helical" evidence="8">
    <location>
        <begin position="408"/>
        <end position="430"/>
    </location>
</feature>
<dbReference type="FunFam" id="1.20.1250.20:FF:000286">
    <property type="entry name" value="MFS efflux transporter"/>
    <property type="match status" value="1"/>
</dbReference>
<feature type="transmembrane region" description="Helical" evidence="8">
    <location>
        <begin position="106"/>
        <end position="124"/>
    </location>
</feature>
<feature type="compositionally biased region" description="Basic and acidic residues" evidence="7">
    <location>
        <begin position="1"/>
        <end position="11"/>
    </location>
</feature>
<dbReference type="PANTHER" id="PTHR23514:SF3">
    <property type="entry name" value="BYPASS OF STOP CODON PROTEIN 6"/>
    <property type="match status" value="1"/>
</dbReference>
<evidence type="ECO:0000256" key="3">
    <source>
        <dbReference type="ARBA" id="ARBA00022448"/>
    </source>
</evidence>
<dbReference type="PROSITE" id="PS50850">
    <property type="entry name" value="MFS"/>
    <property type="match status" value="1"/>
</dbReference>
<dbReference type="GO" id="GO:0022857">
    <property type="term" value="F:transmembrane transporter activity"/>
    <property type="evidence" value="ECO:0007669"/>
    <property type="project" value="InterPro"/>
</dbReference>
<evidence type="ECO:0000313" key="10">
    <source>
        <dbReference type="EMBL" id="CDP34608.1"/>
    </source>
</evidence>
<dbReference type="EMBL" id="HG937693">
    <property type="protein sequence ID" value="CDP34608.1"/>
    <property type="molecule type" value="Genomic_DNA"/>
</dbReference>
<evidence type="ECO:0000256" key="1">
    <source>
        <dbReference type="ARBA" id="ARBA00004127"/>
    </source>
</evidence>
<evidence type="ECO:0000256" key="8">
    <source>
        <dbReference type="SAM" id="Phobius"/>
    </source>
</evidence>
<feature type="transmembrane region" description="Helical" evidence="8">
    <location>
        <begin position="136"/>
        <end position="156"/>
    </location>
</feature>
<dbReference type="Gene3D" id="1.20.1250.20">
    <property type="entry name" value="MFS general substrate transporter like domains"/>
    <property type="match status" value="2"/>
</dbReference>
<feature type="transmembrane region" description="Helical" evidence="8">
    <location>
        <begin position="225"/>
        <end position="248"/>
    </location>
</feature>
<feature type="transmembrane region" description="Helical" evidence="8">
    <location>
        <begin position="348"/>
        <end position="367"/>
    </location>
</feature>
<dbReference type="Pfam" id="PF07690">
    <property type="entry name" value="MFS_1"/>
    <property type="match status" value="1"/>
</dbReference>
<dbReference type="AlphaFoldDB" id="A0A060T0Y5"/>
<evidence type="ECO:0000256" key="4">
    <source>
        <dbReference type="ARBA" id="ARBA00022692"/>
    </source>
</evidence>
<keyword evidence="6 8" id="KW-0472">Membrane</keyword>
<dbReference type="SUPFAM" id="SSF103473">
    <property type="entry name" value="MFS general substrate transporter"/>
    <property type="match status" value="1"/>
</dbReference>
<keyword evidence="5 8" id="KW-1133">Transmembrane helix</keyword>
<sequence length="460" mass="49151">MTGDGKSEVMLEKSQSIGPINSPGMTEDPGGSEKQLSRTNVEGDQPALEAASSEAHSEEEQPLEEWNKPRKNIIRIVASCYSFLILGMMDSANGALIPTLEKHYNLSYLVVSITFLAPFCGYSISAMLNEWIHKRIGRWGVGLLGTSCQLICNIINVTAPPFPVYVVAFGIAGFGNGTIDAAWNSWMGSLKQANQTMGVLHGLYGLGGILCPTIFTSMIDNGIKWNYGFAVLIGLGVTVLVAIGFAFWGDNAQEYRKSVAKSRSDSGAKGGNLFNVLKNPVVAITAGTLFMYVGGEVAMGGWVSTYMIDVRGGNPLKMGYVTTGYWVGITVGRFVLGFVTGHFKHEEILFVVYLAGAIVFEVLFWAVPSFALSAVSAGVIGFFLGPLFPTIIIVAVKKLPKWLHVSGVGFAAALGGGGAGFAPFIIGIIANSKGAHILAPFVFALMAGQMVLWLVMLKFF</sequence>
<keyword evidence="4 8" id="KW-0812">Transmembrane</keyword>
<dbReference type="PhylomeDB" id="A0A060T0Y5"/>
<evidence type="ECO:0000259" key="9">
    <source>
        <dbReference type="PROSITE" id="PS50850"/>
    </source>
</evidence>
<dbReference type="FunFam" id="1.20.1250.20:FF:000308">
    <property type="entry name" value="MFS efflux transporter"/>
    <property type="match status" value="1"/>
</dbReference>
<feature type="domain" description="Major facilitator superfamily (MFS) profile" evidence="9">
    <location>
        <begin position="75"/>
        <end position="460"/>
    </location>
</feature>
<feature type="transmembrane region" description="Helical" evidence="8">
    <location>
        <begin position="373"/>
        <end position="396"/>
    </location>
</feature>
<evidence type="ECO:0000256" key="2">
    <source>
        <dbReference type="ARBA" id="ARBA00008335"/>
    </source>
</evidence>
<organism evidence="10">
    <name type="scientific">Blastobotrys adeninivorans</name>
    <name type="common">Yeast</name>
    <name type="synonym">Arxula adeninivorans</name>
    <dbReference type="NCBI Taxonomy" id="409370"/>
    <lineage>
        <taxon>Eukaryota</taxon>
        <taxon>Fungi</taxon>
        <taxon>Dikarya</taxon>
        <taxon>Ascomycota</taxon>
        <taxon>Saccharomycotina</taxon>
        <taxon>Dipodascomycetes</taxon>
        <taxon>Dipodascales</taxon>
        <taxon>Trichomonascaceae</taxon>
        <taxon>Blastobotrys</taxon>
    </lineage>
</organism>
<feature type="transmembrane region" description="Helical" evidence="8">
    <location>
        <begin position="436"/>
        <end position="457"/>
    </location>
</feature>
<comment type="similarity">
    <text evidence="2">Belongs to the major facilitator superfamily.</text>
</comment>
<dbReference type="InterPro" id="IPR051788">
    <property type="entry name" value="MFS_Transporter"/>
</dbReference>
<dbReference type="GO" id="GO:0016020">
    <property type="term" value="C:membrane"/>
    <property type="evidence" value="ECO:0007669"/>
    <property type="project" value="TreeGrafter"/>
</dbReference>